<comment type="caution">
    <text evidence="2">The sequence shown here is derived from an EMBL/GenBank/DDBJ whole genome shotgun (WGS) entry which is preliminary data.</text>
</comment>
<accession>A0ABD5YLH1</accession>
<keyword evidence="3" id="KW-1185">Reference proteome</keyword>
<dbReference type="AlphaFoldDB" id="A0ABD5YLH1"/>
<evidence type="ECO:0000313" key="3">
    <source>
        <dbReference type="Proteomes" id="UP001596417"/>
    </source>
</evidence>
<feature type="region of interest" description="Disordered" evidence="1">
    <location>
        <begin position="1"/>
        <end position="53"/>
    </location>
</feature>
<protein>
    <submittedName>
        <fullName evidence="2">Uncharacterized protein</fullName>
    </submittedName>
</protein>
<gene>
    <name evidence="2" type="ORF">ACFQL7_07635</name>
</gene>
<organism evidence="2 3">
    <name type="scientific">Halocatena marina</name>
    <dbReference type="NCBI Taxonomy" id="2934937"/>
    <lineage>
        <taxon>Archaea</taxon>
        <taxon>Methanobacteriati</taxon>
        <taxon>Methanobacteriota</taxon>
        <taxon>Stenosarchaea group</taxon>
        <taxon>Halobacteria</taxon>
        <taxon>Halobacteriales</taxon>
        <taxon>Natronomonadaceae</taxon>
        <taxon>Halocatena</taxon>
    </lineage>
</organism>
<dbReference type="EMBL" id="JBHTAX010000001">
    <property type="protein sequence ID" value="MFC7189742.1"/>
    <property type="molecule type" value="Genomic_DNA"/>
</dbReference>
<feature type="compositionally biased region" description="Basic and acidic residues" evidence="1">
    <location>
        <begin position="41"/>
        <end position="53"/>
    </location>
</feature>
<reference evidence="2 3" key="1">
    <citation type="journal article" date="2019" name="Int. J. Syst. Evol. Microbiol.">
        <title>The Global Catalogue of Microorganisms (GCM) 10K type strain sequencing project: providing services to taxonomists for standard genome sequencing and annotation.</title>
        <authorList>
            <consortium name="The Broad Institute Genomics Platform"/>
            <consortium name="The Broad Institute Genome Sequencing Center for Infectious Disease"/>
            <person name="Wu L."/>
            <person name="Ma J."/>
        </authorList>
    </citation>
    <scope>NUCLEOTIDE SEQUENCE [LARGE SCALE GENOMIC DNA]</scope>
    <source>
        <strain evidence="2 3">RDMS1</strain>
    </source>
</reference>
<proteinExistence type="predicted"/>
<name>A0ABD5YLH1_9EURY</name>
<evidence type="ECO:0000256" key="1">
    <source>
        <dbReference type="SAM" id="MobiDB-lite"/>
    </source>
</evidence>
<evidence type="ECO:0000313" key="2">
    <source>
        <dbReference type="EMBL" id="MFC7189742.1"/>
    </source>
</evidence>
<sequence length="101" mass="11423">MEPTSVPSHSAAGCGPTPHRRFLKEVADDDEKSEPSTNVGPDDRKRRENELIERLTSAVGPRRRVARRRPERTVFRLGSVVVSMTHGPHLRPQSADRPFRM</sequence>
<dbReference type="Proteomes" id="UP001596417">
    <property type="component" value="Unassembled WGS sequence"/>
</dbReference>